<gene>
    <name evidence="1" type="ORF">EA658_16480</name>
</gene>
<evidence type="ECO:0000313" key="1">
    <source>
        <dbReference type="EMBL" id="TAA18682.1"/>
    </source>
</evidence>
<dbReference type="EMBL" id="SHME01000004">
    <property type="protein sequence ID" value="TAA18682.1"/>
    <property type="molecule type" value="Genomic_DNA"/>
</dbReference>
<keyword evidence="2" id="KW-1185">Reference proteome</keyword>
<name>A0ABY1WCE7_9GAMM</name>
<reference evidence="1 2" key="1">
    <citation type="submission" date="2019-02" db="EMBL/GenBank/DDBJ databases">
        <title>WGS of Pseudoxanthomonas species novum from clinical isolates.</title>
        <authorList>
            <person name="Bernier A.-M."/>
            <person name="Bernard K."/>
            <person name="Vachon A."/>
        </authorList>
    </citation>
    <scope>NUCLEOTIDE SEQUENCE [LARGE SCALE GENOMIC DNA]</scope>
    <source>
        <strain evidence="2">NML 170316</strain>
    </source>
</reference>
<dbReference type="RefSeq" id="WP_130529708.1">
    <property type="nucleotide sequence ID" value="NZ_SHMD01000002.1"/>
</dbReference>
<organism evidence="1 2">
    <name type="scientific">Pseudoxanthomonas winnipegensis</name>
    <dbReference type="NCBI Taxonomy" id="2480810"/>
    <lineage>
        <taxon>Bacteria</taxon>
        <taxon>Pseudomonadati</taxon>
        <taxon>Pseudomonadota</taxon>
        <taxon>Gammaproteobacteria</taxon>
        <taxon>Lysobacterales</taxon>
        <taxon>Lysobacteraceae</taxon>
        <taxon>Pseudoxanthomonas</taxon>
    </lineage>
</organism>
<proteinExistence type="predicted"/>
<comment type="caution">
    <text evidence="1">The sequence shown here is derived from an EMBL/GenBank/DDBJ whole genome shotgun (WGS) entry which is preliminary data.</text>
</comment>
<evidence type="ECO:0000313" key="2">
    <source>
        <dbReference type="Proteomes" id="UP000293089"/>
    </source>
</evidence>
<sequence>MSISVSNDTKGLMASQIMAAYLQNDELMDRFKELADSDGHDMFMVVAVMATSHVAQLLEALHDEEMDSLKVEDPTDD</sequence>
<accession>A0ABY1WCE7</accession>
<protein>
    <submittedName>
        <fullName evidence="1">Uncharacterized protein</fullName>
    </submittedName>
</protein>
<dbReference type="Proteomes" id="UP000293089">
    <property type="component" value="Unassembled WGS sequence"/>
</dbReference>